<feature type="compositionally biased region" description="Polar residues" evidence="7">
    <location>
        <begin position="10"/>
        <end position="19"/>
    </location>
</feature>
<keyword evidence="4" id="KW-0238">DNA-binding</keyword>
<keyword evidence="3" id="KW-0805">Transcription regulation</keyword>
<dbReference type="PROSITE" id="PS50048">
    <property type="entry name" value="ZN2_CY6_FUNGAL_2"/>
    <property type="match status" value="1"/>
</dbReference>
<feature type="region of interest" description="Disordered" evidence="7">
    <location>
        <begin position="208"/>
        <end position="264"/>
    </location>
</feature>
<dbReference type="InterPro" id="IPR052360">
    <property type="entry name" value="Transcr_Regulatory_Proteins"/>
</dbReference>
<comment type="caution">
    <text evidence="9">The sequence shown here is derived from an EMBL/GenBank/DDBJ whole genome shotgun (WGS) entry which is preliminary data.</text>
</comment>
<protein>
    <recommendedName>
        <fullName evidence="8">Zn(2)-C6 fungal-type domain-containing protein</fullName>
    </recommendedName>
</protein>
<evidence type="ECO:0000256" key="1">
    <source>
        <dbReference type="ARBA" id="ARBA00022723"/>
    </source>
</evidence>
<dbReference type="EMBL" id="SWFS01000026">
    <property type="protein sequence ID" value="KAA8917573.1"/>
    <property type="molecule type" value="Genomic_DNA"/>
</dbReference>
<dbReference type="GO" id="GO:0008270">
    <property type="term" value="F:zinc ion binding"/>
    <property type="evidence" value="ECO:0007669"/>
    <property type="project" value="InterPro"/>
</dbReference>
<gene>
    <name evidence="9" type="ORF">TRICI_000266</name>
</gene>
<dbReference type="Pfam" id="PF00172">
    <property type="entry name" value="Zn_clus"/>
    <property type="match status" value="1"/>
</dbReference>
<evidence type="ECO:0000313" key="9">
    <source>
        <dbReference type="EMBL" id="KAA8917573.1"/>
    </source>
</evidence>
<feature type="compositionally biased region" description="Polar residues" evidence="7">
    <location>
        <begin position="244"/>
        <end position="261"/>
    </location>
</feature>
<feature type="region of interest" description="Disordered" evidence="7">
    <location>
        <begin position="115"/>
        <end position="173"/>
    </location>
</feature>
<dbReference type="Proteomes" id="UP000761534">
    <property type="component" value="Unassembled WGS sequence"/>
</dbReference>
<dbReference type="InterPro" id="IPR001138">
    <property type="entry name" value="Zn2Cys6_DnaBD"/>
</dbReference>
<dbReference type="PANTHER" id="PTHR36206:SF12">
    <property type="entry name" value="ASPERCRYPTIN BIOSYNTHESIS CLUSTER-SPECIFIC TRANSCRIPTION REGULATOR ATNN-RELATED"/>
    <property type="match status" value="1"/>
</dbReference>
<evidence type="ECO:0000256" key="7">
    <source>
        <dbReference type="SAM" id="MobiDB-lite"/>
    </source>
</evidence>
<evidence type="ECO:0000313" key="10">
    <source>
        <dbReference type="Proteomes" id="UP000761534"/>
    </source>
</evidence>
<keyword evidence="5" id="KW-0804">Transcription</keyword>
<evidence type="ECO:0000256" key="3">
    <source>
        <dbReference type="ARBA" id="ARBA00023015"/>
    </source>
</evidence>
<evidence type="ECO:0000256" key="5">
    <source>
        <dbReference type="ARBA" id="ARBA00023163"/>
    </source>
</evidence>
<feature type="domain" description="Zn(2)-C6 fungal-type" evidence="8">
    <location>
        <begin position="274"/>
        <end position="302"/>
    </location>
</feature>
<evidence type="ECO:0000259" key="8">
    <source>
        <dbReference type="PROSITE" id="PS50048"/>
    </source>
</evidence>
<dbReference type="VEuPathDB" id="FungiDB:TRICI_000266"/>
<reference evidence="9" key="1">
    <citation type="journal article" date="2019" name="G3 (Bethesda)">
        <title>Genome Assemblies of Two Rare Opportunistic Yeast Pathogens: Diutina rugosa (syn. Candida rugosa) and Trichomonascus ciferrii (syn. Candida ciferrii).</title>
        <authorList>
            <person name="Mixao V."/>
            <person name="Saus E."/>
            <person name="Hansen A.P."/>
            <person name="Lass-Florl C."/>
            <person name="Gabaldon T."/>
        </authorList>
    </citation>
    <scope>NUCLEOTIDE SEQUENCE</scope>
    <source>
        <strain evidence="9">CBS 4856</strain>
    </source>
</reference>
<dbReference type="SMART" id="SM00066">
    <property type="entry name" value="GAL4"/>
    <property type="match status" value="1"/>
</dbReference>
<feature type="region of interest" description="Disordered" evidence="7">
    <location>
        <begin position="1"/>
        <end position="43"/>
    </location>
</feature>
<keyword evidence="10" id="KW-1185">Reference proteome</keyword>
<organism evidence="9 10">
    <name type="scientific">Trichomonascus ciferrii</name>
    <dbReference type="NCBI Taxonomy" id="44093"/>
    <lineage>
        <taxon>Eukaryota</taxon>
        <taxon>Fungi</taxon>
        <taxon>Dikarya</taxon>
        <taxon>Ascomycota</taxon>
        <taxon>Saccharomycotina</taxon>
        <taxon>Dipodascomycetes</taxon>
        <taxon>Dipodascales</taxon>
        <taxon>Trichomonascaceae</taxon>
        <taxon>Trichomonascus</taxon>
        <taxon>Trichomonascus ciferrii complex</taxon>
    </lineage>
</organism>
<dbReference type="OrthoDB" id="3251668at2759"/>
<dbReference type="InterPro" id="IPR036864">
    <property type="entry name" value="Zn2-C6_fun-type_DNA-bd_sf"/>
</dbReference>
<feature type="compositionally biased region" description="Basic and acidic residues" evidence="7">
    <location>
        <begin position="142"/>
        <end position="153"/>
    </location>
</feature>
<dbReference type="GO" id="GO:0003677">
    <property type="term" value="F:DNA binding"/>
    <property type="evidence" value="ECO:0007669"/>
    <property type="project" value="UniProtKB-KW"/>
</dbReference>
<evidence type="ECO:0000256" key="6">
    <source>
        <dbReference type="ARBA" id="ARBA00023242"/>
    </source>
</evidence>
<dbReference type="AlphaFoldDB" id="A0A642VDX2"/>
<keyword evidence="6" id="KW-0539">Nucleus</keyword>
<name>A0A642VDX2_9ASCO</name>
<dbReference type="SUPFAM" id="SSF57701">
    <property type="entry name" value="Zn2/Cys6 DNA-binding domain"/>
    <property type="match status" value="1"/>
</dbReference>
<keyword evidence="2" id="KW-0862">Zinc</keyword>
<dbReference type="Gene3D" id="4.10.240.10">
    <property type="entry name" value="Zn(2)-C6 fungal-type DNA-binding domain"/>
    <property type="match status" value="1"/>
</dbReference>
<dbReference type="GO" id="GO:0000981">
    <property type="term" value="F:DNA-binding transcription factor activity, RNA polymerase II-specific"/>
    <property type="evidence" value="ECO:0007669"/>
    <property type="project" value="InterPro"/>
</dbReference>
<evidence type="ECO:0000256" key="4">
    <source>
        <dbReference type="ARBA" id="ARBA00023125"/>
    </source>
</evidence>
<dbReference type="PANTHER" id="PTHR36206">
    <property type="entry name" value="ASPERCRYPTIN BIOSYNTHESIS CLUSTER-SPECIFIC TRANSCRIPTION REGULATOR ATNN-RELATED"/>
    <property type="match status" value="1"/>
</dbReference>
<evidence type="ECO:0000256" key="2">
    <source>
        <dbReference type="ARBA" id="ARBA00022833"/>
    </source>
</evidence>
<accession>A0A642VDX2</accession>
<feature type="compositionally biased region" description="Polar residues" evidence="7">
    <location>
        <begin position="29"/>
        <end position="43"/>
    </location>
</feature>
<keyword evidence="1" id="KW-0479">Metal-binding</keyword>
<proteinExistence type="predicted"/>
<dbReference type="CDD" id="cd00067">
    <property type="entry name" value="GAL4"/>
    <property type="match status" value="1"/>
</dbReference>
<sequence length="343" mass="38522">MMMDEEEEQTSSILSNEASASPFRGGLISPNSSIDTTENQTSSEFKNNGLRALCVAIDISSHANDHMKRPLFVSPLHVFPDGDPATRQVARTMDYPASEASFSFSKGFVFEEPALPPPRPVDEYSLSSLSPCTDDDDDESDECFKHPYSHEEFSPISEEDDNEGPAHDSAIAIDNNPISLKTFPQILETVAKKDPLYTATHGKQVIEIDDDDDKEYGCQGSKDSSDSDFIQSPRKQARKHNTNKKTASARRQQQKKSYSSKYTRHATLPRSKNGCWTCRCRRKKCDETKPSCRTCINLGVPCAGYSEERPEFMVDPKASLEYRSEISRIIREQKNKANDKRVN</sequence>
<dbReference type="PROSITE" id="PS00463">
    <property type="entry name" value="ZN2_CY6_FUNGAL_1"/>
    <property type="match status" value="1"/>
</dbReference>